<evidence type="ECO:0008006" key="5">
    <source>
        <dbReference type="Google" id="ProtNLM"/>
    </source>
</evidence>
<protein>
    <recommendedName>
        <fullName evidence="5">Methyltransferase domain-containing protein</fullName>
    </recommendedName>
</protein>
<dbReference type="PROSITE" id="PS51678">
    <property type="entry name" value="SAM_MT_PRMT"/>
    <property type="match status" value="1"/>
</dbReference>
<gene>
    <name evidence="3" type="ORF">GCM10010319_50560</name>
</gene>
<comment type="caution">
    <text evidence="3">The sequence shown here is derived from an EMBL/GenBank/DDBJ whole genome shotgun (WGS) entry which is preliminary data.</text>
</comment>
<evidence type="ECO:0000313" key="4">
    <source>
        <dbReference type="Proteomes" id="UP001500063"/>
    </source>
</evidence>
<dbReference type="RefSeq" id="WP_344121185.1">
    <property type="nucleotide sequence ID" value="NZ_BAAABW010000026.1"/>
</dbReference>
<dbReference type="Proteomes" id="UP001500063">
    <property type="component" value="Unassembled WGS sequence"/>
</dbReference>
<proteinExistence type="predicted"/>
<evidence type="ECO:0000259" key="1">
    <source>
        <dbReference type="Pfam" id="PF13649"/>
    </source>
</evidence>
<dbReference type="EMBL" id="BAAABW010000026">
    <property type="protein sequence ID" value="GAA0366522.1"/>
    <property type="molecule type" value="Genomic_DNA"/>
</dbReference>
<evidence type="ECO:0000259" key="2">
    <source>
        <dbReference type="Pfam" id="PF17286"/>
    </source>
</evidence>
<sequence length="345" mass="37555">MTTTADGPAYTAEQVWLPAAERLTDWDFAFHDLMLGDDLRMEAFRAAVLEAVRPGATVLDLGTGTGILAQWALEAGARRVYGIELNADVLRTARDRVAAAGHGDRFVPVHGLSFDVDLPERVDVVISEIMGNLADNEGFAAILADARRRFLAPGGAMLPRRVESYLVPVTAARAHAQVRAGTPQDGGGAGRFAELLRERGARGPFDLYYDVVLPLDGHLAAPRIVRIFDLEQEEEPPATYEVPLVFTVHRDGVLSGFKGYFVATLSDTVALDISGDGIAERTASDSWKHCFLPIEEQVPVRRGDRVVLTFRRDGTDGPFGQSYRWEGRVLSAGKEVARFAHSTAA</sequence>
<evidence type="ECO:0000313" key="3">
    <source>
        <dbReference type="EMBL" id="GAA0366522.1"/>
    </source>
</evidence>
<dbReference type="Pfam" id="PF17286">
    <property type="entry name" value="PRMT5_C"/>
    <property type="match status" value="1"/>
</dbReference>
<accession>A0ABP3HCT5</accession>
<organism evidence="3 4">
    <name type="scientific">Streptomyces blastmyceticus</name>
    <dbReference type="NCBI Taxonomy" id="68180"/>
    <lineage>
        <taxon>Bacteria</taxon>
        <taxon>Bacillati</taxon>
        <taxon>Actinomycetota</taxon>
        <taxon>Actinomycetes</taxon>
        <taxon>Kitasatosporales</taxon>
        <taxon>Streptomycetaceae</taxon>
        <taxon>Streptomyces</taxon>
    </lineage>
</organism>
<dbReference type="InterPro" id="IPR041698">
    <property type="entry name" value="Methyltransf_25"/>
</dbReference>
<dbReference type="Gene3D" id="3.40.50.150">
    <property type="entry name" value="Vaccinia Virus protein VP39"/>
    <property type="match status" value="1"/>
</dbReference>
<name>A0ABP3HCT5_9ACTN</name>
<dbReference type="InterPro" id="IPR035248">
    <property type="entry name" value="PRMT5_C"/>
</dbReference>
<dbReference type="Gene3D" id="2.70.160.11">
    <property type="entry name" value="Hnrnp arginine n-methyltransferase1"/>
    <property type="match status" value="1"/>
</dbReference>
<reference evidence="4" key="1">
    <citation type="journal article" date="2019" name="Int. J. Syst. Evol. Microbiol.">
        <title>The Global Catalogue of Microorganisms (GCM) 10K type strain sequencing project: providing services to taxonomists for standard genome sequencing and annotation.</title>
        <authorList>
            <consortium name="The Broad Institute Genomics Platform"/>
            <consortium name="The Broad Institute Genome Sequencing Center for Infectious Disease"/>
            <person name="Wu L."/>
            <person name="Ma J."/>
        </authorList>
    </citation>
    <scope>NUCLEOTIDE SEQUENCE [LARGE SCALE GENOMIC DNA]</scope>
    <source>
        <strain evidence="4">JCM 4565</strain>
    </source>
</reference>
<dbReference type="InterPro" id="IPR025799">
    <property type="entry name" value="Arg_MeTrfase"/>
</dbReference>
<dbReference type="Pfam" id="PF13649">
    <property type="entry name" value="Methyltransf_25"/>
    <property type="match status" value="1"/>
</dbReference>
<dbReference type="CDD" id="cd02440">
    <property type="entry name" value="AdoMet_MTases"/>
    <property type="match status" value="1"/>
</dbReference>
<dbReference type="PANTHER" id="PTHR11006:SF4">
    <property type="entry name" value="PROTEIN ARGININE N-METHYLTRANSFERASE 7"/>
    <property type="match status" value="1"/>
</dbReference>
<dbReference type="InterPro" id="IPR029063">
    <property type="entry name" value="SAM-dependent_MTases_sf"/>
</dbReference>
<keyword evidence="4" id="KW-1185">Reference proteome</keyword>
<dbReference type="PANTHER" id="PTHR11006">
    <property type="entry name" value="PROTEIN ARGININE N-METHYLTRANSFERASE"/>
    <property type="match status" value="1"/>
</dbReference>
<feature type="domain" description="PRMT5 oligomerisation" evidence="2">
    <location>
        <begin position="163"/>
        <end position="313"/>
    </location>
</feature>
<dbReference type="SUPFAM" id="SSF53335">
    <property type="entry name" value="S-adenosyl-L-methionine-dependent methyltransferases"/>
    <property type="match status" value="1"/>
</dbReference>
<feature type="domain" description="Methyltransferase" evidence="1">
    <location>
        <begin position="58"/>
        <end position="155"/>
    </location>
</feature>